<evidence type="ECO:0000256" key="1">
    <source>
        <dbReference type="SAM" id="MobiDB-lite"/>
    </source>
</evidence>
<dbReference type="EMBL" id="JARBHB010000006">
    <property type="protein sequence ID" value="KAJ8880603.1"/>
    <property type="molecule type" value="Genomic_DNA"/>
</dbReference>
<feature type="compositionally biased region" description="Acidic residues" evidence="1">
    <location>
        <begin position="493"/>
        <end position="506"/>
    </location>
</feature>
<proteinExistence type="predicted"/>
<feature type="compositionally biased region" description="Basic and acidic residues" evidence="1">
    <location>
        <begin position="518"/>
        <end position="530"/>
    </location>
</feature>
<evidence type="ECO:0000313" key="2">
    <source>
        <dbReference type="EMBL" id="KAJ8880603.1"/>
    </source>
</evidence>
<feature type="compositionally biased region" description="Basic and acidic residues" evidence="1">
    <location>
        <begin position="256"/>
        <end position="269"/>
    </location>
</feature>
<feature type="region of interest" description="Disordered" evidence="1">
    <location>
        <begin position="484"/>
        <end position="531"/>
    </location>
</feature>
<keyword evidence="3" id="KW-1185">Reference proteome</keyword>
<comment type="caution">
    <text evidence="2">The sequence shown here is derived from an EMBL/GenBank/DDBJ whole genome shotgun (WGS) entry which is preliminary data.</text>
</comment>
<accession>A0ABQ9H8I2</accession>
<feature type="region of interest" description="Disordered" evidence="1">
    <location>
        <begin position="748"/>
        <end position="768"/>
    </location>
</feature>
<feature type="region of interest" description="Disordered" evidence="1">
    <location>
        <begin position="1201"/>
        <end position="1225"/>
    </location>
</feature>
<reference evidence="2 3" key="1">
    <citation type="submission" date="2023-02" db="EMBL/GenBank/DDBJ databases">
        <title>LHISI_Scaffold_Assembly.</title>
        <authorList>
            <person name="Stuart O.P."/>
            <person name="Cleave R."/>
            <person name="Magrath M.J.L."/>
            <person name="Mikheyev A.S."/>
        </authorList>
    </citation>
    <scope>NUCLEOTIDE SEQUENCE [LARGE SCALE GENOMIC DNA]</scope>
    <source>
        <strain evidence="2">Daus_M_001</strain>
        <tissue evidence="2">Leg muscle</tissue>
    </source>
</reference>
<name>A0ABQ9H8I2_9NEOP</name>
<gene>
    <name evidence="2" type="ORF">PR048_017073</name>
</gene>
<evidence type="ECO:0000313" key="3">
    <source>
        <dbReference type="Proteomes" id="UP001159363"/>
    </source>
</evidence>
<organism evidence="2 3">
    <name type="scientific">Dryococelus australis</name>
    <dbReference type="NCBI Taxonomy" id="614101"/>
    <lineage>
        <taxon>Eukaryota</taxon>
        <taxon>Metazoa</taxon>
        <taxon>Ecdysozoa</taxon>
        <taxon>Arthropoda</taxon>
        <taxon>Hexapoda</taxon>
        <taxon>Insecta</taxon>
        <taxon>Pterygota</taxon>
        <taxon>Neoptera</taxon>
        <taxon>Polyneoptera</taxon>
        <taxon>Phasmatodea</taxon>
        <taxon>Verophasmatodea</taxon>
        <taxon>Anareolatae</taxon>
        <taxon>Phasmatidae</taxon>
        <taxon>Eurycanthinae</taxon>
        <taxon>Dryococelus</taxon>
    </lineage>
</organism>
<sequence length="1286" mass="142334">MRGIIGQQRLDEVHTVLHETINVCVRYHEENFFGNCNSHEALPTVFLGLRKKTVSLLPPFQLRLVVGHSREVSNGSCVLELVMPRLNAIGGTHRSAGGALWKARSISACRPTAMRVSHELSMSDWGSGERCTRALASLVVQGGAIIEQGTDRGPPGKAAMMATATCSFLPEYGGKRKRHPVPNQTLENRTRLLSTHQLRLPNWPVQPLQTKSTYVYPALKRGAYRTWSEGSCTAAGHCNTAALSRPLSESSCSHQRRQERPQGERRGREQSAAAPFLGRSPHADTAPAVFVLQGTADKAHFRTEIAFRFRRHDDSGKENNWTVFRHTSPQEPCGDKLWSYKGYIDTRYKSVVDATSGALNWRAVLSETSPVHRMLLDCVVVCVRKTVVSLCYVTANTVLTYMALLRHRIYEVSIAEKKRDDEEIRNISMVQHRQTEVSQSLIFAMLDGKVYNVLTQTTPRPRCYLCGATSEQVNIVEEIIPSDDDEYKNANSDDADDDANEGEDLMDVSNCGDDSEDKDVASDNADHGADEGDNLMDVSNWCVQRELFSSQCVYLRDFQRRSYYIIAGKSARRFIAPNAFTLGPCVSDYKLVCILICSPTKAIRVQSKVGSPDFRTRESCRTMPSVGGYSRGSPVSSALSFRCRSILTSITHVGSQDLTVKSCPNIFTICSMDMFGPLEFNPEGKSPVLPAEEGICFSPLRLIPELGLVEIGPAERRVEASLRGWAPKAEGVASAIATPINLAPRDAVGRATRRPGGGGGKRRDMPSNPRLLHAIHLPRPPKQRIIKTTPLAHPALQSLSAPRRPNTLFSPPCWLLRGGGRLGGSSRRGLGARQISQGGAPALTYVLHTFALSSSHACHNFRVMVLFPDAVAYNNIRTSFYPEAATAWIIRGGREGLTSLQTNVKPDPPSCKTRNCGGVVESCRTMPSFSGSPRRSPVSHRTSIPALLHYSPRFTLIGSRDLDARKNVYLLTTQKNAGAFPNIQEQCNTISGICISSLTGSAKKLTVSYLWFNIGIQRVGFGNEAEKEEWHNTPFSRTADRTDCIAAICASRHRVFSGWHLPPDDLRHRGGIRTILCVCYVSRDSRNCDVRRDKSVVIHVTCRVSRKRWEKKKKKRSVAILTSYGSRDGFGSNTNGVRTDCSAMSPEVRHVSCGEISWQQERAGAQMKGASRRDGCRQRECPPLAVRRPVIGAEPREISRGRISAEPPPRAARISGPHSRRAASCPMPTSVFHADVEYLVWLLCRMSRVIEVWSSAAMKGRGKREILEKTPRTCDIVRHDSPMRIS</sequence>
<dbReference type="Proteomes" id="UP001159363">
    <property type="component" value="Chromosome 5"/>
</dbReference>
<feature type="region of interest" description="Disordered" evidence="1">
    <location>
        <begin position="244"/>
        <end position="281"/>
    </location>
</feature>
<protein>
    <submittedName>
        <fullName evidence="2">Uncharacterized protein</fullName>
    </submittedName>
</protein>